<dbReference type="PANTHER" id="PTHR46077:SF1">
    <property type="entry name" value="TOP1 BINDING ARGININE_SERINE RICH PROTEIN, E3 UBIQUITIN LIGASE"/>
    <property type="match status" value="1"/>
</dbReference>
<dbReference type="AlphaFoldDB" id="A0A8J4IM23"/>
<keyword evidence="7" id="KW-0805">Transcription regulation</keyword>
<evidence type="ECO:0000313" key="13">
    <source>
        <dbReference type="Proteomes" id="UP000785099"/>
    </source>
</evidence>
<protein>
    <recommendedName>
        <fullName evidence="2">RING-type E3 ubiquitin transferase</fullName>
        <ecNumber evidence="2">2.3.2.27</ecNumber>
    </recommendedName>
</protein>
<keyword evidence="4" id="KW-0479">Metal-binding</keyword>
<dbReference type="GO" id="GO:0006513">
    <property type="term" value="P:protein monoubiquitination"/>
    <property type="evidence" value="ECO:0007669"/>
    <property type="project" value="TreeGrafter"/>
</dbReference>
<reference evidence="12 13" key="1">
    <citation type="journal article" date="2019" name="Gigascience">
        <title>High-coverage genomes to elucidate the evolution of penguins.</title>
        <authorList>
            <person name="Pan H."/>
            <person name="Cole T.L."/>
            <person name="Bi X."/>
            <person name="Fang M."/>
            <person name="Zhou C."/>
            <person name="Yang Z."/>
            <person name="Ksepka D.T."/>
            <person name="Hart T."/>
            <person name="Bouzat J.L."/>
            <person name="Argilla L.S."/>
            <person name="Bertelsen M.F."/>
            <person name="Boersma P.D."/>
            <person name="Bost C.A."/>
            <person name="Cherel Y."/>
            <person name="Dann P."/>
            <person name="Fiddaman S.R."/>
            <person name="Howard P."/>
            <person name="Labuschagne K."/>
            <person name="Mattern T."/>
            <person name="Miller G."/>
            <person name="Parker P."/>
            <person name="Phillips R.A."/>
            <person name="Quillfeldt P."/>
            <person name="Ryan P.G."/>
            <person name="Taylor H."/>
            <person name="Thompson D.R."/>
            <person name="Young M.J."/>
            <person name="Ellegaard M.R."/>
            <person name="Gilbert M.T.P."/>
            <person name="Sinding M.S."/>
            <person name="Pacheco G."/>
            <person name="Shepherd L.D."/>
            <person name="Tennyson A.J.D."/>
            <person name="Grosser S."/>
            <person name="Kay E."/>
            <person name="Nupen L.J."/>
            <person name="Ellenberg U."/>
            <person name="Houston D.M."/>
            <person name="Reeve A.H."/>
            <person name="Johnson K."/>
            <person name="Masello J.F."/>
            <person name="Stracke T."/>
            <person name="McKinlay B."/>
            <person name="Borboroglu P.G."/>
            <person name="Zhang D.X."/>
            <person name="Zhang G."/>
        </authorList>
    </citation>
    <scope>NUCLEOTIDE SEQUENCE [LARGE SCALE GENOMIC DNA]</scope>
    <source>
        <strain evidence="12">GAPE 212</strain>
    </source>
</reference>
<dbReference type="EMBL" id="VUKU01006729">
    <property type="protein sequence ID" value="KAF1448384.1"/>
    <property type="molecule type" value="Genomic_DNA"/>
</dbReference>
<organism evidence="12 13">
    <name type="scientific">Spheniscus mendiculus</name>
    <name type="common">Galapagos penguin</name>
    <dbReference type="NCBI Taxonomy" id="156760"/>
    <lineage>
        <taxon>Eukaryota</taxon>
        <taxon>Metazoa</taxon>
        <taxon>Chordata</taxon>
        <taxon>Craniata</taxon>
        <taxon>Vertebrata</taxon>
        <taxon>Euteleostomi</taxon>
        <taxon>Archelosauria</taxon>
        <taxon>Archosauria</taxon>
        <taxon>Dinosauria</taxon>
        <taxon>Saurischia</taxon>
        <taxon>Theropoda</taxon>
        <taxon>Coelurosauria</taxon>
        <taxon>Aves</taxon>
        <taxon>Neognathae</taxon>
        <taxon>Neoaves</taxon>
        <taxon>Aequornithes</taxon>
        <taxon>Sphenisciformes</taxon>
        <taxon>Spheniscidae</taxon>
        <taxon>Spheniscus</taxon>
    </lineage>
</organism>
<evidence type="ECO:0000256" key="8">
    <source>
        <dbReference type="ARBA" id="ARBA00023163"/>
    </source>
</evidence>
<comment type="catalytic activity">
    <reaction evidence="1">
        <text>S-ubiquitinyl-[E2 ubiquitin-conjugating enzyme]-L-cysteine + [acceptor protein]-L-lysine = [E2 ubiquitin-conjugating enzyme]-L-cysteine + N(6)-ubiquitinyl-[acceptor protein]-L-lysine.</text>
        <dbReference type="EC" id="2.3.2.27"/>
    </reaction>
</comment>
<comment type="caution">
    <text evidence="12">The sequence shown here is derived from an EMBL/GenBank/DDBJ whole genome shotgun (WGS) entry which is preliminary data.</text>
</comment>
<feature type="non-terminal residue" evidence="12">
    <location>
        <position position="1"/>
    </location>
</feature>
<dbReference type="PANTHER" id="PTHR46077">
    <property type="entry name" value="E3 UBIQUITIN-PROTEIN LIGASE TOPORS"/>
    <property type="match status" value="1"/>
</dbReference>
<dbReference type="PROSITE" id="PS50089">
    <property type="entry name" value="ZF_RING_2"/>
    <property type="match status" value="1"/>
</dbReference>
<dbReference type="InterPro" id="IPR001841">
    <property type="entry name" value="Znf_RING"/>
</dbReference>
<accession>A0A8J4IM23</accession>
<evidence type="ECO:0000313" key="12">
    <source>
        <dbReference type="EMBL" id="KAF1448384.1"/>
    </source>
</evidence>
<feature type="region of interest" description="Disordered" evidence="10">
    <location>
        <begin position="75"/>
        <end position="116"/>
    </location>
</feature>
<dbReference type="GO" id="GO:0000209">
    <property type="term" value="P:protein polyubiquitination"/>
    <property type="evidence" value="ECO:0007669"/>
    <property type="project" value="TreeGrafter"/>
</dbReference>
<dbReference type="SMART" id="SM00184">
    <property type="entry name" value="RING"/>
    <property type="match status" value="1"/>
</dbReference>
<dbReference type="GO" id="GO:0008270">
    <property type="term" value="F:zinc ion binding"/>
    <property type="evidence" value="ECO:0007669"/>
    <property type="project" value="UniProtKB-KW"/>
</dbReference>
<dbReference type="EC" id="2.3.2.27" evidence="2"/>
<evidence type="ECO:0000256" key="6">
    <source>
        <dbReference type="ARBA" id="ARBA00022833"/>
    </source>
</evidence>
<dbReference type="InterPro" id="IPR017907">
    <property type="entry name" value="Znf_RING_CS"/>
</dbReference>
<dbReference type="Proteomes" id="UP000785099">
    <property type="component" value="Unassembled WGS sequence"/>
</dbReference>
<evidence type="ECO:0000256" key="1">
    <source>
        <dbReference type="ARBA" id="ARBA00000900"/>
    </source>
</evidence>
<feature type="compositionally biased region" description="Basic residues" evidence="10">
    <location>
        <begin position="345"/>
        <end position="354"/>
    </location>
</feature>
<sequence>MAMEPKCTCPICRDARNDVAYVMPCLHQFCLGCLLRWTRMKPQCPLCRRPIEIVRFSVRAEDDYIQYVIPHLEESPDASSQAGRAPGHPADNSSHHPVASPPSSPQRMLSPAEQGAAGTDAEATVGGLLPEVWAALFQGQEHLLDPVLPWLRQELEAICGARWWQAKNAENSILRTLCIYGPDREVMVQVLQDCLQEYTAPLVHGIINIIVRQCSEEAWRLLRSYAAGEEDDSPAASPSPTAYRGGTADSSLASSSSPAGSDGEEEAGTLEAALRGGPGRPPSAPTPAEQEQPQEEPGEVAVAGPSAQGCSRSPCAPGWGRDHSAGGPRRRPKRRALGPQDSRPPCKRAPRRLE</sequence>
<feature type="domain" description="RING-type" evidence="11">
    <location>
        <begin position="9"/>
        <end position="48"/>
    </location>
</feature>
<dbReference type="SUPFAM" id="SSF57850">
    <property type="entry name" value="RING/U-box"/>
    <property type="match status" value="1"/>
</dbReference>
<evidence type="ECO:0000256" key="7">
    <source>
        <dbReference type="ARBA" id="ARBA00023015"/>
    </source>
</evidence>
<dbReference type="PROSITE" id="PS00518">
    <property type="entry name" value="ZF_RING_1"/>
    <property type="match status" value="1"/>
</dbReference>
<evidence type="ECO:0000256" key="3">
    <source>
        <dbReference type="ARBA" id="ARBA00022679"/>
    </source>
</evidence>
<keyword evidence="13" id="KW-1185">Reference proteome</keyword>
<dbReference type="GO" id="GO:0061630">
    <property type="term" value="F:ubiquitin protein ligase activity"/>
    <property type="evidence" value="ECO:0007669"/>
    <property type="project" value="UniProtKB-EC"/>
</dbReference>
<keyword evidence="6" id="KW-0862">Zinc</keyword>
<evidence type="ECO:0000256" key="9">
    <source>
        <dbReference type="PROSITE-ProRule" id="PRU00175"/>
    </source>
</evidence>
<dbReference type="Gene3D" id="3.30.40.10">
    <property type="entry name" value="Zinc/RING finger domain, C3HC4 (zinc finger)"/>
    <property type="match status" value="1"/>
</dbReference>
<evidence type="ECO:0000256" key="10">
    <source>
        <dbReference type="SAM" id="MobiDB-lite"/>
    </source>
</evidence>
<dbReference type="Pfam" id="PF00097">
    <property type="entry name" value="zf-C3HC4"/>
    <property type="match status" value="1"/>
</dbReference>
<dbReference type="InterPro" id="IPR018957">
    <property type="entry name" value="Znf_C3HC4_RING-type"/>
</dbReference>
<name>A0A8J4IM23_SPHME</name>
<feature type="compositionally biased region" description="Low complexity" evidence="10">
    <location>
        <begin position="245"/>
        <end position="261"/>
    </location>
</feature>
<feature type="region of interest" description="Disordered" evidence="10">
    <location>
        <begin position="228"/>
        <end position="354"/>
    </location>
</feature>
<keyword evidence="5 9" id="KW-0863">Zinc-finger</keyword>
<keyword evidence="8" id="KW-0804">Transcription</keyword>
<dbReference type="InterPro" id="IPR013083">
    <property type="entry name" value="Znf_RING/FYVE/PHD"/>
</dbReference>
<proteinExistence type="predicted"/>
<evidence type="ECO:0000256" key="5">
    <source>
        <dbReference type="ARBA" id="ARBA00022771"/>
    </source>
</evidence>
<keyword evidence="3" id="KW-0808">Transferase</keyword>
<dbReference type="CDD" id="cd23130">
    <property type="entry name" value="RING-HC_EHV1-like"/>
    <property type="match status" value="1"/>
</dbReference>
<gene>
    <name evidence="12" type="ORF">FQV24_0000219</name>
</gene>
<feature type="non-terminal residue" evidence="12">
    <location>
        <position position="354"/>
    </location>
</feature>
<evidence type="ECO:0000256" key="2">
    <source>
        <dbReference type="ARBA" id="ARBA00012483"/>
    </source>
</evidence>
<evidence type="ECO:0000256" key="4">
    <source>
        <dbReference type="ARBA" id="ARBA00022723"/>
    </source>
</evidence>
<evidence type="ECO:0000259" key="11">
    <source>
        <dbReference type="PROSITE" id="PS50089"/>
    </source>
</evidence>